<keyword evidence="3" id="KW-1185">Reference proteome</keyword>
<dbReference type="InterPro" id="IPR029044">
    <property type="entry name" value="Nucleotide-diphossugar_trans"/>
</dbReference>
<dbReference type="InterPro" id="IPR001173">
    <property type="entry name" value="Glyco_trans_2-like"/>
</dbReference>
<gene>
    <name evidence="2" type="ORF">OIU83_07285</name>
</gene>
<evidence type="ECO:0000313" key="2">
    <source>
        <dbReference type="EMBL" id="MCV9927449.1"/>
    </source>
</evidence>
<keyword evidence="2" id="KW-0808">Transferase</keyword>
<dbReference type="AlphaFoldDB" id="A0A9X3C4E0"/>
<keyword evidence="2" id="KW-0328">Glycosyltransferase</keyword>
<protein>
    <submittedName>
        <fullName evidence="2">Glycosyltransferase</fullName>
        <ecNumber evidence="2">2.4.-.-</ecNumber>
    </submittedName>
</protein>
<comment type="caution">
    <text evidence="2">The sequence shown here is derived from an EMBL/GenBank/DDBJ whole genome shotgun (WGS) entry which is preliminary data.</text>
</comment>
<proteinExistence type="predicted"/>
<accession>A0A9X3C4E0</accession>
<dbReference type="GO" id="GO:0016758">
    <property type="term" value="F:hexosyltransferase activity"/>
    <property type="evidence" value="ECO:0007669"/>
    <property type="project" value="UniProtKB-ARBA"/>
</dbReference>
<name>A0A9X3C4E0_9FLAO</name>
<dbReference type="SUPFAM" id="SSF53448">
    <property type="entry name" value="Nucleotide-diphospho-sugar transferases"/>
    <property type="match status" value="1"/>
</dbReference>
<dbReference type="Gene3D" id="3.90.550.10">
    <property type="entry name" value="Spore Coat Polysaccharide Biosynthesis Protein SpsA, Chain A"/>
    <property type="match status" value="1"/>
</dbReference>
<evidence type="ECO:0000313" key="3">
    <source>
        <dbReference type="Proteomes" id="UP001151079"/>
    </source>
</evidence>
<dbReference type="Pfam" id="PF00535">
    <property type="entry name" value="Glycos_transf_2"/>
    <property type="match status" value="1"/>
</dbReference>
<evidence type="ECO:0000259" key="1">
    <source>
        <dbReference type="Pfam" id="PF00535"/>
    </source>
</evidence>
<sequence>MNISNHPRITVLMPVYNCELYIKEAIDSILNQTFSDFEFIIIDDASTDETLSIIRSYDDNRIKLIEKPLNTGYTNSLNYGLSIAKGEYIARMDGDDISFPERFEKQINFLDKNLDIVVCGSFFKIIETDKIYAVCENHEEIKLAMLEECPIGHPTVMMRIKIFQKYDLIYDVSKEPAEDYDLWTRLSVLGKLHNLQEVLLNYRMHNSQVSKKRSNEQKKAAVVIKVNLLNYLNFEKNRESQNVLEKIIQRDVLFFEEMQQFPDLKNKLILANEISFFEKTGFERYLSNIMNNIFKDYFLNREKYSPKVYFQYLKIKREWKSKLILFHEVKLFIKSMIYYKKIN</sequence>
<dbReference type="PANTHER" id="PTHR22916">
    <property type="entry name" value="GLYCOSYLTRANSFERASE"/>
    <property type="match status" value="1"/>
</dbReference>
<dbReference type="EC" id="2.4.-.-" evidence="2"/>
<dbReference type="RefSeq" id="WP_264205587.1">
    <property type="nucleotide sequence ID" value="NZ_JAOZEW010000005.1"/>
</dbReference>
<reference evidence="2" key="1">
    <citation type="submission" date="2022-10" db="EMBL/GenBank/DDBJ databases">
        <title>Two novel species of Flavobacterium.</title>
        <authorList>
            <person name="Liu Q."/>
            <person name="Xin Y.-H."/>
        </authorList>
    </citation>
    <scope>NUCLEOTIDE SEQUENCE</scope>
    <source>
        <strain evidence="2">LS1R49</strain>
    </source>
</reference>
<dbReference type="Proteomes" id="UP001151079">
    <property type="component" value="Unassembled WGS sequence"/>
</dbReference>
<feature type="domain" description="Glycosyltransferase 2-like" evidence="1">
    <location>
        <begin position="10"/>
        <end position="141"/>
    </location>
</feature>
<dbReference type="EMBL" id="JAOZEW010000005">
    <property type="protein sequence ID" value="MCV9927449.1"/>
    <property type="molecule type" value="Genomic_DNA"/>
</dbReference>
<dbReference type="PANTHER" id="PTHR22916:SF3">
    <property type="entry name" value="UDP-GLCNAC:BETAGAL BETA-1,3-N-ACETYLGLUCOSAMINYLTRANSFERASE-LIKE PROTEIN 1"/>
    <property type="match status" value="1"/>
</dbReference>
<organism evidence="2 3">
    <name type="scientific">Flavobacterium shii</name>
    <dbReference type="NCBI Taxonomy" id="2987687"/>
    <lineage>
        <taxon>Bacteria</taxon>
        <taxon>Pseudomonadati</taxon>
        <taxon>Bacteroidota</taxon>
        <taxon>Flavobacteriia</taxon>
        <taxon>Flavobacteriales</taxon>
        <taxon>Flavobacteriaceae</taxon>
        <taxon>Flavobacterium</taxon>
    </lineage>
</organism>